<evidence type="ECO:0000313" key="1">
    <source>
        <dbReference type="EMBL" id="AAL28321.1"/>
    </source>
</evidence>
<dbReference type="EMBL" id="AY060773">
    <property type="protein sequence ID" value="AAL28321.1"/>
    <property type="molecule type" value="mRNA"/>
</dbReference>
<accession>Q95SI5</accession>
<protein>
    <submittedName>
        <fullName evidence="1">GH23730p</fullName>
    </submittedName>
</protein>
<organism evidence="1">
    <name type="scientific">Drosophila melanogaster</name>
    <name type="common">Fruit fly</name>
    <dbReference type="NCBI Taxonomy" id="7227"/>
    <lineage>
        <taxon>Eukaryota</taxon>
        <taxon>Metazoa</taxon>
        <taxon>Ecdysozoa</taxon>
        <taxon>Arthropoda</taxon>
        <taxon>Hexapoda</taxon>
        <taxon>Insecta</taxon>
        <taxon>Pterygota</taxon>
        <taxon>Neoptera</taxon>
        <taxon>Endopterygota</taxon>
        <taxon>Diptera</taxon>
        <taxon>Brachycera</taxon>
        <taxon>Muscomorpha</taxon>
        <taxon>Ephydroidea</taxon>
        <taxon>Drosophilidae</taxon>
        <taxon>Drosophila</taxon>
        <taxon>Sophophora</taxon>
    </lineage>
</organism>
<sequence length="103" mass="12099">MFTYTLCVHIYSVNRVLRGDVPKINKGARVDVSDLPAEILFCGSIYFSITHLYDFFFVEQTGYQPVKYKITTRHHNHTNKNMHNQSDKFLIVIFYATSPRKNH</sequence>
<reference evidence="1" key="1">
    <citation type="submission" date="2001-10" db="EMBL/GenBank/DDBJ databases">
        <authorList>
            <person name="Stapleton M."/>
            <person name="Brokstein P."/>
            <person name="Hong L."/>
            <person name="Agbayani A."/>
            <person name="Carlson J."/>
            <person name="Champe M."/>
            <person name="Chavez C."/>
            <person name="Dorsett V."/>
            <person name="Farfan D."/>
            <person name="Frise E."/>
            <person name="George R."/>
            <person name="Gonzalez M."/>
            <person name="Guarin H."/>
            <person name="Li P."/>
            <person name="Liao G."/>
            <person name="Miranda A."/>
            <person name="Mungall C.J."/>
            <person name="Nunoo J."/>
            <person name="Pacleb J."/>
            <person name="Paragas V."/>
            <person name="Park S."/>
            <person name="Phouanenavong S."/>
            <person name="Wan K."/>
            <person name="Yu C."/>
            <person name="Lewis S.E."/>
            <person name="Rubin G.M."/>
            <person name="Celniker S."/>
        </authorList>
    </citation>
    <scope>NUCLEOTIDE SEQUENCE</scope>
    <source>
        <strain evidence="1">Berkeley</strain>
    </source>
</reference>
<name>Q95SI5_DROME</name>
<proteinExistence type="evidence at transcript level"/>
<dbReference type="AlphaFoldDB" id="Q95SI5"/>